<dbReference type="Proteomes" id="UP000044136">
    <property type="component" value="Unassembled WGS sequence"/>
</dbReference>
<dbReference type="Pfam" id="PF04002">
    <property type="entry name" value="RadC"/>
    <property type="match status" value="1"/>
</dbReference>
<dbReference type="GO" id="GO:0006508">
    <property type="term" value="P:proteolysis"/>
    <property type="evidence" value="ECO:0007669"/>
    <property type="project" value="UniProtKB-KW"/>
</dbReference>
<dbReference type="NCBIfam" id="NF000642">
    <property type="entry name" value="PRK00024.1"/>
    <property type="match status" value="1"/>
</dbReference>
<dbReference type="HOGENOM" id="CLU_073529_0_2_9"/>
<dbReference type="InterPro" id="IPR046778">
    <property type="entry name" value="UPF0758_N"/>
</dbReference>
<dbReference type="Pfam" id="PF20582">
    <property type="entry name" value="UPF0758_N"/>
    <property type="match status" value="1"/>
</dbReference>
<keyword evidence="4" id="KW-0378">Hydrolase</keyword>
<dbReference type="EMBL" id="CCSE01000001">
    <property type="protein sequence ID" value="CDZ99795.1"/>
    <property type="molecule type" value="Genomic_DNA"/>
</dbReference>
<name>A0A078M0T5_9STAP</name>
<evidence type="ECO:0000256" key="3">
    <source>
        <dbReference type="ARBA" id="ARBA00022723"/>
    </source>
</evidence>
<proteinExistence type="inferred from homology"/>
<dbReference type="InterPro" id="IPR037518">
    <property type="entry name" value="MPN"/>
</dbReference>
<evidence type="ECO:0000256" key="1">
    <source>
        <dbReference type="ARBA" id="ARBA00010243"/>
    </source>
</evidence>
<sequence>MTGELLIREMHNSDKPRERLINYGPDKLTNQELLAILINTGNRNESSISLANKILKDLQSVRELRDITFEELTAISGIGKAKAITILAFIELAVRMHTHSREEDKYIRSPKDVTDILMEKVRYYNQEHFIVLYLTTKNMVIEEKTLFIGSLNSSIVHPREIFREAVKRSAAAFVCVHNHPSGDPTPSQEDIEVTKRLKECGELIGVDFLDHIIIGDGKYVSLKEMNYI</sequence>
<dbReference type="Gene3D" id="3.40.140.10">
    <property type="entry name" value="Cytidine Deaminase, domain 2"/>
    <property type="match status" value="1"/>
</dbReference>
<feature type="domain" description="MPN" evidence="8">
    <location>
        <begin position="106"/>
        <end position="228"/>
    </location>
</feature>
<dbReference type="OrthoDB" id="9804482at2"/>
<dbReference type="InterPro" id="IPR020891">
    <property type="entry name" value="UPF0758_CS"/>
</dbReference>
<dbReference type="AlphaFoldDB" id="A0A078M0T5"/>
<dbReference type="STRING" id="1461582.BN1048_00659"/>
<evidence type="ECO:0000313" key="10">
    <source>
        <dbReference type="Proteomes" id="UP000044136"/>
    </source>
</evidence>
<dbReference type="InterPro" id="IPR010994">
    <property type="entry name" value="RuvA_2-like"/>
</dbReference>
<protein>
    <recommendedName>
        <fullName evidence="8">MPN domain-containing protein</fullName>
    </recommendedName>
</protein>
<accession>A0A078M0T5</accession>
<dbReference type="PROSITE" id="PS01302">
    <property type="entry name" value="UPF0758"/>
    <property type="match status" value="1"/>
</dbReference>
<dbReference type="GO" id="GO:0008237">
    <property type="term" value="F:metallopeptidase activity"/>
    <property type="evidence" value="ECO:0007669"/>
    <property type="project" value="UniProtKB-KW"/>
</dbReference>
<dbReference type="RefSeq" id="WP_081962346.1">
    <property type="nucleotide sequence ID" value="NZ_CCSE01000001.1"/>
</dbReference>
<gene>
    <name evidence="9" type="ORF">BN1048_00659</name>
</gene>
<evidence type="ECO:0000256" key="4">
    <source>
        <dbReference type="ARBA" id="ARBA00022801"/>
    </source>
</evidence>
<dbReference type="SUPFAM" id="SSF47781">
    <property type="entry name" value="RuvA domain 2-like"/>
    <property type="match status" value="1"/>
</dbReference>
<dbReference type="InterPro" id="IPR001405">
    <property type="entry name" value="UPF0758"/>
</dbReference>
<reference evidence="9 10" key="1">
    <citation type="submission" date="2014-07" db="EMBL/GenBank/DDBJ databases">
        <authorList>
            <person name="Urmite Genomes Urmite Genomes"/>
        </authorList>
    </citation>
    <scope>NUCLEOTIDE SEQUENCE [LARGE SCALE GENOMIC DNA]</scope>
    <source>
        <strain evidence="9 10">13MG44_air</strain>
    </source>
</reference>
<keyword evidence="3" id="KW-0479">Metal-binding</keyword>
<dbReference type="SUPFAM" id="SSF102712">
    <property type="entry name" value="JAB1/MPN domain"/>
    <property type="match status" value="1"/>
</dbReference>
<dbReference type="GO" id="GO:0046872">
    <property type="term" value="F:metal ion binding"/>
    <property type="evidence" value="ECO:0007669"/>
    <property type="project" value="UniProtKB-KW"/>
</dbReference>
<evidence type="ECO:0000259" key="8">
    <source>
        <dbReference type="PROSITE" id="PS50249"/>
    </source>
</evidence>
<dbReference type="PROSITE" id="PS50249">
    <property type="entry name" value="MPN"/>
    <property type="match status" value="1"/>
</dbReference>
<organism evidence="9 10">
    <name type="scientific">Jeotgalicoccus saudimassiliensis</name>
    <dbReference type="NCBI Taxonomy" id="1461582"/>
    <lineage>
        <taxon>Bacteria</taxon>
        <taxon>Bacillati</taxon>
        <taxon>Bacillota</taxon>
        <taxon>Bacilli</taxon>
        <taxon>Bacillales</taxon>
        <taxon>Staphylococcaceae</taxon>
        <taxon>Jeotgalicoccus</taxon>
    </lineage>
</organism>
<evidence type="ECO:0000313" key="9">
    <source>
        <dbReference type="EMBL" id="CDZ99795.1"/>
    </source>
</evidence>
<evidence type="ECO:0000256" key="6">
    <source>
        <dbReference type="ARBA" id="ARBA00023049"/>
    </source>
</evidence>
<keyword evidence="2" id="KW-0645">Protease</keyword>
<evidence type="ECO:0000256" key="7">
    <source>
        <dbReference type="RuleBase" id="RU003797"/>
    </source>
</evidence>
<dbReference type="InterPro" id="IPR025657">
    <property type="entry name" value="RadC_JAB"/>
</dbReference>
<evidence type="ECO:0000256" key="5">
    <source>
        <dbReference type="ARBA" id="ARBA00022833"/>
    </source>
</evidence>
<dbReference type="PANTHER" id="PTHR30471">
    <property type="entry name" value="DNA REPAIR PROTEIN RADC"/>
    <property type="match status" value="1"/>
</dbReference>
<dbReference type="Gene3D" id="1.10.150.20">
    <property type="entry name" value="5' to 3' exonuclease, C-terminal subdomain"/>
    <property type="match status" value="1"/>
</dbReference>
<dbReference type="CDD" id="cd08071">
    <property type="entry name" value="MPN_DUF2466"/>
    <property type="match status" value="1"/>
</dbReference>
<keyword evidence="10" id="KW-1185">Reference proteome</keyword>
<keyword evidence="6" id="KW-0482">Metalloprotease</keyword>
<keyword evidence="5" id="KW-0862">Zinc</keyword>
<evidence type="ECO:0000256" key="2">
    <source>
        <dbReference type="ARBA" id="ARBA00022670"/>
    </source>
</evidence>
<dbReference type="NCBIfam" id="TIGR00608">
    <property type="entry name" value="radc"/>
    <property type="match status" value="1"/>
</dbReference>
<dbReference type="eggNOG" id="COG2003">
    <property type="taxonomic scope" value="Bacteria"/>
</dbReference>
<comment type="similarity">
    <text evidence="1 7">Belongs to the UPF0758 family.</text>
</comment>
<dbReference type="PANTHER" id="PTHR30471:SF3">
    <property type="entry name" value="UPF0758 PROTEIN YEES-RELATED"/>
    <property type="match status" value="1"/>
</dbReference>